<keyword evidence="3" id="KW-1185">Reference proteome</keyword>
<accession>A0A9P0CVW0</accession>
<name>A0A9P0CVW0_9CUCU</name>
<dbReference type="Pfam" id="PF21599">
    <property type="entry name" value="ZSWIM3_N"/>
    <property type="match status" value="1"/>
</dbReference>
<dbReference type="AlphaFoldDB" id="A0A9P0CVW0"/>
<gene>
    <name evidence="2" type="ORF">PSYICH_LOCUS6608</name>
</gene>
<organism evidence="2 3">
    <name type="scientific">Psylliodes chrysocephalus</name>
    <dbReference type="NCBI Taxonomy" id="3402493"/>
    <lineage>
        <taxon>Eukaryota</taxon>
        <taxon>Metazoa</taxon>
        <taxon>Ecdysozoa</taxon>
        <taxon>Arthropoda</taxon>
        <taxon>Hexapoda</taxon>
        <taxon>Insecta</taxon>
        <taxon>Pterygota</taxon>
        <taxon>Neoptera</taxon>
        <taxon>Endopterygota</taxon>
        <taxon>Coleoptera</taxon>
        <taxon>Polyphaga</taxon>
        <taxon>Cucujiformia</taxon>
        <taxon>Chrysomeloidea</taxon>
        <taxon>Chrysomelidae</taxon>
        <taxon>Galerucinae</taxon>
        <taxon>Alticini</taxon>
        <taxon>Psylliodes</taxon>
    </lineage>
</organism>
<dbReference type="Proteomes" id="UP001153636">
    <property type="component" value="Chromosome 2"/>
</dbReference>
<evidence type="ECO:0000313" key="2">
    <source>
        <dbReference type="EMBL" id="CAH1107145.1"/>
    </source>
</evidence>
<feature type="domain" description="ZSWIM3 N-terminal" evidence="1">
    <location>
        <begin position="12"/>
        <end position="81"/>
    </location>
</feature>
<evidence type="ECO:0000313" key="3">
    <source>
        <dbReference type="Proteomes" id="UP001153636"/>
    </source>
</evidence>
<dbReference type="OrthoDB" id="124789at2759"/>
<evidence type="ECO:0000259" key="1">
    <source>
        <dbReference type="Pfam" id="PF21599"/>
    </source>
</evidence>
<proteinExistence type="predicted"/>
<dbReference type="InterPro" id="IPR048325">
    <property type="entry name" value="ZSWIM3_N"/>
</dbReference>
<protein>
    <recommendedName>
        <fullName evidence="1">ZSWIM3 N-terminal domain-containing protein</fullName>
    </recommendedName>
</protein>
<sequence length="242" mass="28516">MIMGSTYDLKENYAFSSYEELNKAITLYEKQNRVQFWKRDCKTLDNAKNHCPKLYSKGKAALKYIIKYCCIHGGQSFRPKQPLSVTKRRLRDRKYLGHELFCDSIFNSRWTREYIKYFYSGSLQNSRTETELEQLTTLISYSSNTRQKKILNSHEKFKKAQSICLNLSTMCSEVSTSEFNERMSILLQLQRCWQNLEKVQIINSENAQNSNNLDLNERFSEHNVYSNNSVVQQDCQNISLLL</sequence>
<dbReference type="EMBL" id="OV651814">
    <property type="protein sequence ID" value="CAH1107145.1"/>
    <property type="molecule type" value="Genomic_DNA"/>
</dbReference>
<reference evidence="2" key="1">
    <citation type="submission" date="2022-01" db="EMBL/GenBank/DDBJ databases">
        <authorList>
            <person name="King R."/>
        </authorList>
    </citation>
    <scope>NUCLEOTIDE SEQUENCE</scope>
</reference>